<proteinExistence type="inferred from homology"/>
<sequence length="175" mass="19478">MKALVVVDMQKDFINGVLGTKEAAAIVPRVKAKIEEYRKAKDIVIFTRDTHDENYLDTQEGRKLPVEHCIKGTPGWKISSKLKVGDSTVIDKSTFGSYELVEKLAEEDEKEKLESIELVGLCTDICVISNAMLIKARFTEIPIKVDASCCAGVMPETHRTALKAMDMCQIEIEEG</sequence>
<protein>
    <submittedName>
        <fullName evidence="4">Cysteine hydrolase</fullName>
    </submittedName>
</protein>
<comment type="similarity">
    <text evidence="1">Belongs to the isochorismatase family.</text>
</comment>
<reference evidence="4" key="2">
    <citation type="journal article" date="2021" name="PeerJ">
        <title>Extensive microbial diversity within the chicken gut microbiome revealed by metagenomics and culture.</title>
        <authorList>
            <person name="Gilroy R."/>
            <person name="Ravi A."/>
            <person name="Getino M."/>
            <person name="Pursley I."/>
            <person name="Horton D.L."/>
            <person name="Alikhan N.F."/>
            <person name="Baker D."/>
            <person name="Gharbi K."/>
            <person name="Hall N."/>
            <person name="Watson M."/>
            <person name="Adriaenssens E.M."/>
            <person name="Foster-Nyarko E."/>
            <person name="Jarju S."/>
            <person name="Secka A."/>
            <person name="Antonio M."/>
            <person name="Oren A."/>
            <person name="Chaudhuri R.R."/>
            <person name="La Ragione R."/>
            <person name="Hildebrand F."/>
            <person name="Pallen M.J."/>
        </authorList>
    </citation>
    <scope>NUCLEOTIDE SEQUENCE</scope>
    <source>
        <strain evidence="4">CHK176-22527</strain>
    </source>
</reference>
<dbReference type="PANTHER" id="PTHR43540:SF6">
    <property type="entry name" value="ISOCHORISMATASE-LIKE DOMAIN-CONTAINING PROTEIN"/>
    <property type="match status" value="1"/>
</dbReference>
<evidence type="ECO:0000256" key="2">
    <source>
        <dbReference type="ARBA" id="ARBA00022801"/>
    </source>
</evidence>
<dbReference type="PANTHER" id="PTHR43540">
    <property type="entry name" value="PEROXYUREIDOACRYLATE/UREIDOACRYLATE AMIDOHYDROLASE-RELATED"/>
    <property type="match status" value="1"/>
</dbReference>
<dbReference type="InterPro" id="IPR036380">
    <property type="entry name" value="Isochorismatase-like_sf"/>
</dbReference>
<dbReference type="AlphaFoldDB" id="A0A9D1KUT1"/>
<feature type="domain" description="Isochorismatase-like" evidence="3">
    <location>
        <begin position="3"/>
        <end position="166"/>
    </location>
</feature>
<name>A0A9D1KUT1_9FIRM</name>
<organism evidence="4 5">
    <name type="scientific">Candidatus Allocopromorpha excrementavium</name>
    <dbReference type="NCBI Taxonomy" id="2840741"/>
    <lineage>
        <taxon>Bacteria</taxon>
        <taxon>Bacillati</taxon>
        <taxon>Bacillota</taxon>
        <taxon>Clostridia</taxon>
        <taxon>Eubacteriales</taxon>
        <taxon>Eubacteriaceae</taxon>
        <taxon>Eubacteriaceae incertae sedis</taxon>
        <taxon>Candidatus Allocopromorpha</taxon>
    </lineage>
</organism>
<evidence type="ECO:0000313" key="5">
    <source>
        <dbReference type="Proteomes" id="UP000824159"/>
    </source>
</evidence>
<dbReference type="GO" id="GO:0016787">
    <property type="term" value="F:hydrolase activity"/>
    <property type="evidence" value="ECO:0007669"/>
    <property type="project" value="UniProtKB-KW"/>
</dbReference>
<dbReference type="Proteomes" id="UP000824159">
    <property type="component" value="Unassembled WGS sequence"/>
</dbReference>
<accession>A0A9D1KUT1</accession>
<evidence type="ECO:0000256" key="1">
    <source>
        <dbReference type="ARBA" id="ARBA00006336"/>
    </source>
</evidence>
<dbReference type="SUPFAM" id="SSF52499">
    <property type="entry name" value="Isochorismatase-like hydrolases"/>
    <property type="match status" value="1"/>
</dbReference>
<comment type="caution">
    <text evidence="4">The sequence shown here is derived from an EMBL/GenBank/DDBJ whole genome shotgun (WGS) entry which is preliminary data.</text>
</comment>
<dbReference type="Gene3D" id="3.40.50.850">
    <property type="entry name" value="Isochorismatase-like"/>
    <property type="match status" value="1"/>
</dbReference>
<dbReference type="EMBL" id="DVLX01000038">
    <property type="protein sequence ID" value="HIT99332.1"/>
    <property type="molecule type" value="Genomic_DNA"/>
</dbReference>
<reference evidence="4" key="1">
    <citation type="submission" date="2020-10" db="EMBL/GenBank/DDBJ databases">
        <authorList>
            <person name="Gilroy R."/>
        </authorList>
    </citation>
    <scope>NUCLEOTIDE SEQUENCE</scope>
    <source>
        <strain evidence="4">CHK176-22527</strain>
    </source>
</reference>
<dbReference type="InterPro" id="IPR000868">
    <property type="entry name" value="Isochorismatase-like_dom"/>
</dbReference>
<gene>
    <name evidence="4" type="ORF">IAD12_03655</name>
</gene>
<dbReference type="InterPro" id="IPR050272">
    <property type="entry name" value="Isochorismatase-like_hydrls"/>
</dbReference>
<evidence type="ECO:0000313" key="4">
    <source>
        <dbReference type="EMBL" id="HIT99332.1"/>
    </source>
</evidence>
<dbReference type="CDD" id="cd00431">
    <property type="entry name" value="cysteine_hydrolases"/>
    <property type="match status" value="1"/>
</dbReference>
<dbReference type="Pfam" id="PF00857">
    <property type="entry name" value="Isochorismatase"/>
    <property type="match status" value="1"/>
</dbReference>
<keyword evidence="2 4" id="KW-0378">Hydrolase</keyword>
<evidence type="ECO:0000259" key="3">
    <source>
        <dbReference type="Pfam" id="PF00857"/>
    </source>
</evidence>